<evidence type="ECO:0000256" key="8">
    <source>
        <dbReference type="SAM" id="MobiDB-lite"/>
    </source>
</evidence>
<comment type="subcellular location">
    <subcellularLocation>
        <location evidence="1">Nucleus</location>
    </subcellularLocation>
</comment>
<evidence type="ECO:0000256" key="5">
    <source>
        <dbReference type="ARBA" id="ARBA00023242"/>
    </source>
</evidence>
<gene>
    <name evidence="11" type="ORF">ASPGLDRAFT_43368</name>
</gene>
<sequence length="603" mass="66558">MSKWQRLRLPEREGLPPLLYKYSGASKGYEIYITDLTLLWSEQLSNRQIRKRADEDDTTIDPSEDSEQFKVLLQKIEEALCSSPGSSMALTSGAKTDSLKLHLTTKLPAPLRPLKWNTYLSKEPLTAATNHLLLPLLREEKDRELHQRTLLDQLKQKDWVLGKLFDKIEVMGIELSTIFPGTSGLRGARKETSLAQAAKYIRGVAPFDEQAWLDEMSKSSPESGLTSNILKEISGSDSASDLEKVHPPPDGWWGSLDIRSTAAASPEPEARKETPEPEPSATKDTGQMDLDTASEDDDVEFERQETPPRFKQQQPPKKEPQPSKKSEPEQPSGRKSSSPPPQKAQQKPSKGLGKIGGAKAKPKPKSPSPEPEPEPEPKEPSPQPPSTRSSSPDLEEPPSRPARPVKTPSATPSDQPTDSDDASDQDERRQTTPPQPPSPPKPKEKEPQQKKPRGGLGVIGGKRKTSKEPTPPPLAPSSPTPEPSKSASPLPPSQSQQAKPKRAGKLGVIGGGKKSKTFKPEPEPEPARRANLKRKSESRSLSPPGIGIRPKQESQEEKPKIKEPEPGPEKEETEKERADRKREELKKQLEAKSKAPAKKKRKF</sequence>
<feature type="compositionally biased region" description="Low complexity" evidence="8">
    <location>
        <begin position="329"/>
        <end position="350"/>
    </location>
</feature>
<feature type="compositionally biased region" description="Low complexity" evidence="8">
    <location>
        <begin position="483"/>
        <end position="498"/>
    </location>
</feature>
<dbReference type="VEuPathDB" id="FungiDB:ASPGLDRAFT_43368"/>
<dbReference type="AlphaFoldDB" id="A0A1L9VSK7"/>
<keyword evidence="2" id="KW-0227">DNA damage</keyword>
<dbReference type="GO" id="GO:0045027">
    <property type="term" value="F:DNA end binding"/>
    <property type="evidence" value="ECO:0007669"/>
    <property type="project" value="TreeGrafter"/>
</dbReference>
<dbReference type="GO" id="GO:0006303">
    <property type="term" value="P:double-strand break repair via nonhomologous end joining"/>
    <property type="evidence" value="ECO:0007669"/>
    <property type="project" value="TreeGrafter"/>
</dbReference>
<evidence type="ECO:0000256" key="3">
    <source>
        <dbReference type="ARBA" id="ARBA00023125"/>
    </source>
</evidence>
<accession>A0A1L9VSK7</accession>
<evidence type="ECO:0000259" key="10">
    <source>
        <dbReference type="Pfam" id="PF21928"/>
    </source>
</evidence>
<comment type="similarity">
    <text evidence="6">Belongs to the XRCC4-XLF family. XLF subfamily.</text>
</comment>
<reference evidence="12" key="1">
    <citation type="journal article" date="2017" name="Genome Biol.">
        <title>Comparative genomics reveals high biological diversity and specific adaptations in the industrially and medically important fungal genus Aspergillus.</title>
        <authorList>
            <person name="de Vries R.P."/>
            <person name="Riley R."/>
            <person name="Wiebenga A."/>
            <person name="Aguilar-Osorio G."/>
            <person name="Amillis S."/>
            <person name="Uchima C.A."/>
            <person name="Anderluh G."/>
            <person name="Asadollahi M."/>
            <person name="Askin M."/>
            <person name="Barry K."/>
            <person name="Battaglia E."/>
            <person name="Bayram O."/>
            <person name="Benocci T."/>
            <person name="Braus-Stromeyer S.A."/>
            <person name="Caldana C."/>
            <person name="Canovas D."/>
            <person name="Cerqueira G.C."/>
            <person name="Chen F."/>
            <person name="Chen W."/>
            <person name="Choi C."/>
            <person name="Clum A."/>
            <person name="Dos Santos R.A."/>
            <person name="Damasio A.R."/>
            <person name="Diallinas G."/>
            <person name="Emri T."/>
            <person name="Fekete E."/>
            <person name="Flipphi M."/>
            <person name="Freyberg S."/>
            <person name="Gallo A."/>
            <person name="Gournas C."/>
            <person name="Habgood R."/>
            <person name="Hainaut M."/>
            <person name="Harispe M.L."/>
            <person name="Henrissat B."/>
            <person name="Hilden K.S."/>
            <person name="Hope R."/>
            <person name="Hossain A."/>
            <person name="Karabika E."/>
            <person name="Karaffa L."/>
            <person name="Karanyi Z."/>
            <person name="Krasevec N."/>
            <person name="Kuo A."/>
            <person name="Kusch H."/>
            <person name="LaButti K."/>
            <person name="Lagendijk E.L."/>
            <person name="Lapidus A."/>
            <person name="Levasseur A."/>
            <person name="Lindquist E."/>
            <person name="Lipzen A."/>
            <person name="Logrieco A.F."/>
            <person name="MacCabe A."/>
            <person name="Maekelae M.R."/>
            <person name="Malavazi I."/>
            <person name="Melin P."/>
            <person name="Meyer V."/>
            <person name="Mielnichuk N."/>
            <person name="Miskei M."/>
            <person name="Molnar A.P."/>
            <person name="Mule G."/>
            <person name="Ngan C.Y."/>
            <person name="Orejas M."/>
            <person name="Orosz E."/>
            <person name="Ouedraogo J.P."/>
            <person name="Overkamp K.M."/>
            <person name="Park H.-S."/>
            <person name="Perrone G."/>
            <person name="Piumi F."/>
            <person name="Punt P.J."/>
            <person name="Ram A.F."/>
            <person name="Ramon A."/>
            <person name="Rauscher S."/>
            <person name="Record E."/>
            <person name="Riano-Pachon D.M."/>
            <person name="Robert V."/>
            <person name="Roehrig J."/>
            <person name="Ruller R."/>
            <person name="Salamov A."/>
            <person name="Salih N.S."/>
            <person name="Samson R.A."/>
            <person name="Sandor E."/>
            <person name="Sanguinetti M."/>
            <person name="Schuetze T."/>
            <person name="Sepcic K."/>
            <person name="Shelest E."/>
            <person name="Sherlock G."/>
            <person name="Sophianopoulou V."/>
            <person name="Squina F.M."/>
            <person name="Sun H."/>
            <person name="Susca A."/>
            <person name="Todd R.B."/>
            <person name="Tsang A."/>
            <person name="Unkles S.E."/>
            <person name="van de Wiele N."/>
            <person name="van Rossen-Uffink D."/>
            <person name="Oliveira J.V."/>
            <person name="Vesth T.C."/>
            <person name="Visser J."/>
            <person name="Yu J.-H."/>
            <person name="Zhou M."/>
            <person name="Andersen M.R."/>
            <person name="Archer D.B."/>
            <person name="Baker S.E."/>
            <person name="Benoit I."/>
            <person name="Brakhage A.A."/>
            <person name="Braus G.H."/>
            <person name="Fischer R."/>
            <person name="Frisvad J.C."/>
            <person name="Goldman G.H."/>
            <person name="Houbraken J."/>
            <person name="Oakley B."/>
            <person name="Pocsi I."/>
            <person name="Scazzocchio C."/>
            <person name="Seiboth B."/>
            <person name="vanKuyk P.A."/>
            <person name="Wortman J."/>
            <person name="Dyer P.S."/>
            <person name="Grigoriev I.V."/>
        </authorList>
    </citation>
    <scope>NUCLEOTIDE SEQUENCE [LARGE SCALE GENOMIC DNA]</scope>
    <source>
        <strain evidence="12">CBS 516.65</strain>
    </source>
</reference>
<protein>
    <recommendedName>
        <fullName evidence="7">Non-homologous end-joining factor 1</fullName>
    </recommendedName>
</protein>
<dbReference type="InterPro" id="IPR015381">
    <property type="entry name" value="XLF-like_N"/>
</dbReference>
<keyword evidence="3" id="KW-0238">DNA-binding</keyword>
<evidence type="ECO:0000256" key="6">
    <source>
        <dbReference type="ARBA" id="ARBA00025747"/>
    </source>
</evidence>
<dbReference type="CDD" id="cd22285">
    <property type="entry name" value="HD_XLF_N"/>
    <property type="match status" value="1"/>
</dbReference>
<evidence type="ECO:0000256" key="7">
    <source>
        <dbReference type="ARBA" id="ARBA00044529"/>
    </source>
</evidence>
<evidence type="ECO:0000313" key="11">
    <source>
        <dbReference type="EMBL" id="OJJ86903.1"/>
    </source>
</evidence>
<evidence type="ECO:0000256" key="2">
    <source>
        <dbReference type="ARBA" id="ARBA00022763"/>
    </source>
</evidence>
<feature type="domain" description="XLF-like coiled-coil region" evidence="10">
    <location>
        <begin position="126"/>
        <end position="176"/>
    </location>
</feature>
<dbReference type="Pfam" id="PF09302">
    <property type="entry name" value="XLF"/>
    <property type="match status" value="1"/>
</dbReference>
<keyword evidence="5" id="KW-0539">Nucleus</keyword>
<dbReference type="InterPro" id="IPR038051">
    <property type="entry name" value="XRCC4-like_N_sf"/>
</dbReference>
<dbReference type="OrthoDB" id="2155935at2759"/>
<evidence type="ECO:0000256" key="4">
    <source>
        <dbReference type="ARBA" id="ARBA00023204"/>
    </source>
</evidence>
<dbReference type="InterPro" id="IPR053829">
    <property type="entry name" value="XLF-like_CC"/>
</dbReference>
<dbReference type="PANTHER" id="PTHR32235:SF1">
    <property type="entry name" value="NON-HOMOLOGOUS END-JOINING FACTOR 1"/>
    <property type="match status" value="1"/>
</dbReference>
<feature type="compositionally biased region" description="Basic and acidic residues" evidence="8">
    <location>
        <begin position="316"/>
        <end position="328"/>
    </location>
</feature>
<keyword evidence="4" id="KW-0234">DNA repair</keyword>
<organism evidence="11 12">
    <name type="scientific">Aspergillus glaucus CBS 516.65</name>
    <dbReference type="NCBI Taxonomy" id="1160497"/>
    <lineage>
        <taxon>Eukaryota</taxon>
        <taxon>Fungi</taxon>
        <taxon>Dikarya</taxon>
        <taxon>Ascomycota</taxon>
        <taxon>Pezizomycotina</taxon>
        <taxon>Eurotiomycetes</taxon>
        <taxon>Eurotiomycetidae</taxon>
        <taxon>Eurotiales</taxon>
        <taxon>Aspergillaceae</taxon>
        <taxon>Aspergillus</taxon>
        <taxon>Aspergillus subgen. Aspergillus</taxon>
    </lineage>
</organism>
<proteinExistence type="inferred from homology"/>
<feature type="compositionally biased region" description="Basic and acidic residues" evidence="8">
    <location>
        <begin position="550"/>
        <end position="593"/>
    </location>
</feature>
<dbReference type="InterPro" id="IPR052287">
    <property type="entry name" value="NHEJ_factor"/>
</dbReference>
<feature type="compositionally biased region" description="Basic and acidic residues" evidence="8">
    <location>
        <begin position="518"/>
        <end position="538"/>
    </location>
</feature>
<name>A0A1L9VSK7_ASPGL</name>
<dbReference type="STRING" id="1160497.A0A1L9VSK7"/>
<dbReference type="Gene3D" id="2.170.210.10">
    <property type="entry name" value="DNA double-strand break repair and VJ recombination XRCC4, N-terminal"/>
    <property type="match status" value="1"/>
</dbReference>
<dbReference type="GeneID" id="34462057"/>
<feature type="compositionally biased region" description="Pro residues" evidence="8">
    <location>
        <begin position="469"/>
        <end position="482"/>
    </location>
</feature>
<feature type="region of interest" description="Disordered" evidence="8">
    <location>
        <begin position="236"/>
        <end position="603"/>
    </location>
</feature>
<feature type="domain" description="XLF-like N-terminal" evidence="9">
    <location>
        <begin position="3"/>
        <end position="122"/>
    </location>
</feature>
<evidence type="ECO:0000313" key="12">
    <source>
        <dbReference type="Proteomes" id="UP000184300"/>
    </source>
</evidence>
<dbReference type="Proteomes" id="UP000184300">
    <property type="component" value="Unassembled WGS sequence"/>
</dbReference>
<dbReference type="EMBL" id="KV878891">
    <property type="protein sequence ID" value="OJJ86903.1"/>
    <property type="molecule type" value="Genomic_DNA"/>
</dbReference>
<evidence type="ECO:0000259" key="9">
    <source>
        <dbReference type="Pfam" id="PF09302"/>
    </source>
</evidence>
<keyword evidence="12" id="KW-1185">Reference proteome</keyword>
<evidence type="ECO:0000256" key="1">
    <source>
        <dbReference type="ARBA" id="ARBA00004123"/>
    </source>
</evidence>
<dbReference type="PANTHER" id="PTHR32235">
    <property type="entry name" value="NON-HOMOLOGOUS END-JOINING FACTOR 1"/>
    <property type="match status" value="1"/>
</dbReference>
<dbReference type="Pfam" id="PF21928">
    <property type="entry name" value="XLF_CC"/>
    <property type="match status" value="1"/>
</dbReference>
<dbReference type="RefSeq" id="XP_022403592.1">
    <property type="nucleotide sequence ID" value="XM_022545796.1"/>
</dbReference>
<dbReference type="GO" id="GO:0032807">
    <property type="term" value="C:DNA ligase IV complex"/>
    <property type="evidence" value="ECO:0007669"/>
    <property type="project" value="TreeGrafter"/>
</dbReference>